<dbReference type="InParanoid" id="Q6BZ94"/>
<dbReference type="CDD" id="cd19077">
    <property type="entry name" value="AKR_AKR8A1-2"/>
    <property type="match status" value="1"/>
</dbReference>
<dbReference type="PANTHER" id="PTHR43625">
    <property type="entry name" value="AFLATOXIN B1 ALDEHYDE REDUCTASE"/>
    <property type="match status" value="1"/>
</dbReference>
<dbReference type="AlphaFoldDB" id="Q6BZ94"/>
<reference evidence="3 4" key="1">
    <citation type="journal article" date="2004" name="Nature">
        <title>Genome evolution in yeasts.</title>
        <authorList>
            <consortium name="Genolevures"/>
            <person name="Dujon B."/>
            <person name="Sherman D."/>
            <person name="Fischer G."/>
            <person name="Durrens P."/>
            <person name="Casaregola S."/>
            <person name="Lafontaine I."/>
            <person name="de Montigny J."/>
            <person name="Marck C."/>
            <person name="Neuveglise C."/>
            <person name="Talla E."/>
            <person name="Goffard N."/>
            <person name="Frangeul L."/>
            <person name="Aigle M."/>
            <person name="Anthouard V."/>
            <person name="Babour A."/>
            <person name="Barbe V."/>
            <person name="Barnay S."/>
            <person name="Blanchin S."/>
            <person name="Beckerich J.M."/>
            <person name="Beyne E."/>
            <person name="Bleykasten C."/>
            <person name="Boisrame A."/>
            <person name="Boyer J."/>
            <person name="Cattolico L."/>
            <person name="Confanioleri F."/>
            <person name="de Daruvar A."/>
            <person name="Despons L."/>
            <person name="Fabre E."/>
            <person name="Fairhead C."/>
            <person name="Ferry-Dumazet H."/>
            <person name="Groppi A."/>
            <person name="Hantraye F."/>
            <person name="Hennequin C."/>
            <person name="Jauniaux N."/>
            <person name="Joyet P."/>
            <person name="Kachouri R."/>
            <person name="Kerrest A."/>
            <person name="Koszul R."/>
            <person name="Lemaire M."/>
            <person name="Lesur I."/>
            <person name="Ma L."/>
            <person name="Muller H."/>
            <person name="Nicaud J.M."/>
            <person name="Nikolski M."/>
            <person name="Oztas S."/>
            <person name="Ozier-Kalogeropoulos O."/>
            <person name="Pellenz S."/>
            <person name="Potier S."/>
            <person name="Richard G.F."/>
            <person name="Straub M.L."/>
            <person name="Suleau A."/>
            <person name="Swennene D."/>
            <person name="Tekaia F."/>
            <person name="Wesolowski-Louvel M."/>
            <person name="Westhof E."/>
            <person name="Wirth B."/>
            <person name="Zeniou-Meyer M."/>
            <person name="Zivanovic I."/>
            <person name="Bolotin-Fukuhara M."/>
            <person name="Thierry A."/>
            <person name="Bouchier C."/>
            <person name="Caudron B."/>
            <person name="Scarpelli C."/>
            <person name="Gaillardin C."/>
            <person name="Weissenbach J."/>
            <person name="Wincker P."/>
            <person name="Souciet J.L."/>
        </authorList>
    </citation>
    <scope>NUCLEOTIDE SEQUENCE [LARGE SCALE GENOMIC DNA]</scope>
    <source>
        <strain evidence="4">ATCC 36239 / CBS 767 / BCRC 21394 / JCM 1990 / NBRC 0083 / IGC 2968</strain>
    </source>
</reference>
<evidence type="ECO:0000313" key="4">
    <source>
        <dbReference type="Proteomes" id="UP000000599"/>
    </source>
</evidence>
<sequence length="352" mass="39228">MANTNYQTVKLDDKFGYGTMSLTWTPNPPPFEQSIETIKYVTTSDIGTKLLNGGEFYGMEDKELNLKLIKQFLESNDPKLNSELVISIKGGLKEDLAPDGSKEGVSKSIENIISYFPQDKAVRPTLIFEAARVDPTVPIAQTVSYIADYVKQGKIDGISLSEVGAQSIAKASDEFPISCVEVEFSLLCQDILSNGVLEECSKRNIPIIAYSPIGRGILTDSTVDNADTFLSSLDKNDFRRLFDKFNPENFEHNMVLVKELHKFAHTKKNTSLESLSLSWILKISGISNFEGIKQVTKILPIPSGSTKERINKNFGEIVDLTDDDLAEIQKICKSHEIKGLRYNKHMEALNFA</sequence>
<feature type="domain" description="NADP-dependent oxidoreductase" evidence="2">
    <location>
        <begin position="15"/>
        <end position="331"/>
    </location>
</feature>
<proteinExistence type="predicted"/>
<dbReference type="GO" id="GO:0005737">
    <property type="term" value="C:cytoplasm"/>
    <property type="evidence" value="ECO:0007669"/>
    <property type="project" value="TreeGrafter"/>
</dbReference>
<dbReference type="GO" id="GO:0016491">
    <property type="term" value="F:oxidoreductase activity"/>
    <property type="evidence" value="ECO:0007669"/>
    <property type="project" value="UniProtKB-KW"/>
</dbReference>
<dbReference type="KEGG" id="dha:DEHA2A03036g"/>
<dbReference type="OrthoDB" id="37537at2759"/>
<dbReference type="Proteomes" id="UP000000599">
    <property type="component" value="Chromosome A"/>
</dbReference>
<keyword evidence="4" id="KW-1185">Reference proteome</keyword>
<dbReference type="PANTHER" id="PTHR43625:SF78">
    <property type="entry name" value="PYRIDOXAL REDUCTASE-RELATED"/>
    <property type="match status" value="1"/>
</dbReference>
<dbReference type="HOGENOM" id="CLU_023205_2_1_1"/>
<protein>
    <submittedName>
        <fullName evidence="3">DEHA2A03036p</fullName>
    </submittedName>
</protein>
<evidence type="ECO:0000256" key="1">
    <source>
        <dbReference type="ARBA" id="ARBA00023002"/>
    </source>
</evidence>
<organism evidence="3 4">
    <name type="scientific">Debaryomyces hansenii (strain ATCC 36239 / CBS 767 / BCRC 21394 / JCM 1990 / NBRC 0083 / IGC 2968)</name>
    <name type="common">Yeast</name>
    <name type="synonym">Torulaspora hansenii</name>
    <dbReference type="NCBI Taxonomy" id="284592"/>
    <lineage>
        <taxon>Eukaryota</taxon>
        <taxon>Fungi</taxon>
        <taxon>Dikarya</taxon>
        <taxon>Ascomycota</taxon>
        <taxon>Saccharomycotina</taxon>
        <taxon>Pichiomycetes</taxon>
        <taxon>Debaryomycetaceae</taxon>
        <taxon>Debaryomyces</taxon>
    </lineage>
</organism>
<keyword evidence="1" id="KW-0560">Oxidoreductase</keyword>
<dbReference type="InterPro" id="IPR023210">
    <property type="entry name" value="NADP_OxRdtase_dom"/>
</dbReference>
<dbReference type="Pfam" id="PF00248">
    <property type="entry name" value="Aldo_ket_red"/>
    <property type="match status" value="1"/>
</dbReference>
<evidence type="ECO:0000259" key="2">
    <source>
        <dbReference type="Pfam" id="PF00248"/>
    </source>
</evidence>
<dbReference type="InterPro" id="IPR050791">
    <property type="entry name" value="Aldo-Keto_reductase"/>
</dbReference>
<dbReference type="STRING" id="284592.Q6BZ94"/>
<dbReference type="RefSeq" id="XP_456475.2">
    <property type="nucleotide sequence ID" value="XM_456475.1"/>
</dbReference>
<gene>
    <name evidence="3" type="ordered locus">DEHA2A03036g</name>
</gene>
<dbReference type="InterPro" id="IPR036812">
    <property type="entry name" value="NAD(P)_OxRdtase_dom_sf"/>
</dbReference>
<dbReference type="Gene3D" id="3.20.20.100">
    <property type="entry name" value="NADP-dependent oxidoreductase domain"/>
    <property type="match status" value="1"/>
</dbReference>
<evidence type="ECO:0000313" key="3">
    <source>
        <dbReference type="EMBL" id="CAG84427.2"/>
    </source>
</evidence>
<dbReference type="SUPFAM" id="SSF51430">
    <property type="entry name" value="NAD(P)-linked oxidoreductase"/>
    <property type="match status" value="1"/>
</dbReference>
<dbReference type="GeneID" id="2899883"/>
<dbReference type="FunCoup" id="Q6BZ94">
    <property type="interactions" value="47"/>
</dbReference>
<dbReference type="VEuPathDB" id="FungiDB:DEHA2A03036g"/>
<dbReference type="EMBL" id="CR382133">
    <property type="protein sequence ID" value="CAG84427.2"/>
    <property type="molecule type" value="Genomic_DNA"/>
</dbReference>
<name>Q6BZ94_DEBHA</name>
<dbReference type="OMA" id="IDLYQPC"/>
<dbReference type="eggNOG" id="KOG1575">
    <property type="taxonomic scope" value="Eukaryota"/>
</dbReference>
<accession>Q6BZ94</accession>